<gene>
    <name evidence="1" type="ORF">MPP7335_05511</name>
</gene>
<reference evidence="1 2" key="1">
    <citation type="submission" date="2018-05" db="EMBL/GenBank/DDBJ databases">
        <authorList>
            <consortium name="IHU Genomes"/>
        </authorList>
    </citation>
    <scope>NUCLEOTIDE SEQUENCE [LARGE SCALE GENOMIC DNA]</scope>
    <source>
        <strain evidence="1 2">P7335</strain>
    </source>
</reference>
<keyword evidence="2" id="KW-1185">Reference proteome</keyword>
<name>A0A375YRS4_MYCPF</name>
<organism evidence="1 2">
    <name type="scientific">Mycolicibacterium parafortuitum</name>
    <name type="common">Mycobacterium parafortuitum</name>
    <dbReference type="NCBI Taxonomy" id="39692"/>
    <lineage>
        <taxon>Bacteria</taxon>
        <taxon>Bacillati</taxon>
        <taxon>Actinomycetota</taxon>
        <taxon>Actinomycetes</taxon>
        <taxon>Mycobacteriales</taxon>
        <taxon>Mycobacteriaceae</taxon>
        <taxon>Mycolicibacterium</taxon>
    </lineage>
</organism>
<dbReference type="Proteomes" id="UP000252008">
    <property type="component" value="Unassembled WGS sequence"/>
</dbReference>
<dbReference type="EMBL" id="UEGS01000001">
    <property type="protein sequence ID" value="SRX83729.1"/>
    <property type="molecule type" value="Genomic_DNA"/>
</dbReference>
<sequence>MVTISVVEASAPQRLTDTAASLAAAATTLTSTVDAQRRALTALRAGWPETDTAGTAADTGIARLTALSARLTAMQRALAGAGANLTALREQILPMRDQVIKLGGKVDDDGTVAPLVRPFGTMQLLTPAVCASYTDCFTALLTQFDNVDEATANALGVFWSHPASSPDP</sequence>
<evidence type="ECO:0000313" key="2">
    <source>
        <dbReference type="Proteomes" id="UP000252008"/>
    </source>
</evidence>
<dbReference type="RefSeq" id="WP_083144121.1">
    <property type="nucleotide sequence ID" value="NZ_MVID01000012.1"/>
</dbReference>
<evidence type="ECO:0000313" key="1">
    <source>
        <dbReference type="EMBL" id="SRX83729.1"/>
    </source>
</evidence>
<dbReference type="STRING" id="39692.BST38_15025"/>
<dbReference type="AlphaFoldDB" id="A0A375YRS4"/>
<accession>A0A375YRS4</accession>
<proteinExistence type="predicted"/>
<protein>
    <submittedName>
        <fullName evidence="1">Uncharacterized protein</fullName>
    </submittedName>
</protein>